<evidence type="ECO:0000259" key="6">
    <source>
        <dbReference type="PROSITE" id="PS50977"/>
    </source>
</evidence>
<dbReference type="PROSITE" id="PS50977">
    <property type="entry name" value="HTH_TETR_2"/>
    <property type="match status" value="1"/>
</dbReference>
<dbReference type="PANTHER" id="PTHR47506">
    <property type="entry name" value="TRANSCRIPTIONAL REGULATORY PROTEIN"/>
    <property type="match status" value="1"/>
</dbReference>
<dbReference type="Proteomes" id="UP000219331">
    <property type="component" value="Unassembled WGS sequence"/>
</dbReference>
<evidence type="ECO:0000256" key="3">
    <source>
        <dbReference type="ARBA" id="ARBA00023163"/>
    </source>
</evidence>
<organism evidence="7 8">
    <name type="scientific">Stappia indica</name>
    <dbReference type="NCBI Taxonomy" id="538381"/>
    <lineage>
        <taxon>Bacteria</taxon>
        <taxon>Pseudomonadati</taxon>
        <taxon>Pseudomonadota</taxon>
        <taxon>Alphaproteobacteria</taxon>
        <taxon>Hyphomicrobiales</taxon>
        <taxon>Stappiaceae</taxon>
        <taxon>Stappia</taxon>
    </lineage>
</organism>
<protein>
    <submittedName>
        <fullName evidence="7">Transcriptional regulator, TetR family</fullName>
    </submittedName>
</protein>
<evidence type="ECO:0000256" key="5">
    <source>
        <dbReference type="SAM" id="MobiDB-lite"/>
    </source>
</evidence>
<proteinExistence type="predicted"/>
<feature type="domain" description="HTH tetR-type" evidence="6">
    <location>
        <begin position="26"/>
        <end position="86"/>
    </location>
</feature>
<dbReference type="GO" id="GO:0003677">
    <property type="term" value="F:DNA binding"/>
    <property type="evidence" value="ECO:0007669"/>
    <property type="project" value="UniProtKB-UniRule"/>
</dbReference>
<dbReference type="SUPFAM" id="SSF48498">
    <property type="entry name" value="Tetracyclin repressor-like, C-terminal domain"/>
    <property type="match status" value="1"/>
</dbReference>
<dbReference type="InterPro" id="IPR036271">
    <property type="entry name" value="Tet_transcr_reg_TetR-rel_C_sf"/>
</dbReference>
<dbReference type="Gene3D" id="1.10.357.10">
    <property type="entry name" value="Tetracycline Repressor, domain 2"/>
    <property type="match status" value="1"/>
</dbReference>
<dbReference type="RefSeq" id="WP_097174782.1">
    <property type="nucleotide sequence ID" value="NZ_OBML01000005.1"/>
</dbReference>
<dbReference type="PANTHER" id="PTHR47506:SF3">
    <property type="entry name" value="HTH-TYPE TRANSCRIPTIONAL REGULATOR LMRA"/>
    <property type="match status" value="1"/>
</dbReference>
<dbReference type="SUPFAM" id="SSF46689">
    <property type="entry name" value="Homeodomain-like"/>
    <property type="match status" value="1"/>
</dbReference>
<keyword evidence="8" id="KW-1185">Reference proteome</keyword>
<keyword evidence="2 4" id="KW-0238">DNA-binding</keyword>
<keyword evidence="3" id="KW-0804">Transcription</keyword>
<evidence type="ECO:0000313" key="7">
    <source>
        <dbReference type="EMBL" id="SOC06341.1"/>
    </source>
</evidence>
<dbReference type="AlphaFoldDB" id="A0A285SF10"/>
<evidence type="ECO:0000256" key="1">
    <source>
        <dbReference type="ARBA" id="ARBA00023015"/>
    </source>
</evidence>
<dbReference type="STRING" id="538381.GCA_001696535_02223"/>
<feature type="region of interest" description="Disordered" evidence="5">
    <location>
        <begin position="1"/>
        <end position="26"/>
    </location>
</feature>
<gene>
    <name evidence="7" type="ORF">SAMN05421512_10567</name>
</gene>
<accession>A0A285SF10</accession>
<sequence length="222" mass="24187">MDSDRQGQGTDGSAAKPGGKAATRSQASRIRILDAALTVIRTRGYSATRVEDICEAAGLTKGAFFHHFRSKEELAVAAADHWATTTDGFFARAPYHALEDPLDRLLGYIDFRREILAGEVPEFTCLVGTMVQEVYETVPAIREACDRSITGHAAELEKDIEAARQLHAPEATWSSESLALHTQAVIQGSFILAKARMGAEVAAQSIGHLKTYVEMLFGRRNP</sequence>
<evidence type="ECO:0000313" key="8">
    <source>
        <dbReference type="Proteomes" id="UP000219331"/>
    </source>
</evidence>
<dbReference type="PRINTS" id="PR00455">
    <property type="entry name" value="HTHTETR"/>
</dbReference>
<dbReference type="Pfam" id="PF00440">
    <property type="entry name" value="TetR_N"/>
    <property type="match status" value="1"/>
</dbReference>
<dbReference type="InterPro" id="IPR009057">
    <property type="entry name" value="Homeodomain-like_sf"/>
</dbReference>
<reference evidence="7 8" key="1">
    <citation type="submission" date="2017-08" db="EMBL/GenBank/DDBJ databases">
        <authorList>
            <person name="de Groot N.N."/>
        </authorList>
    </citation>
    <scope>NUCLEOTIDE SEQUENCE [LARGE SCALE GENOMIC DNA]</scope>
    <source>
        <strain evidence="7 8">USBA 352</strain>
    </source>
</reference>
<dbReference type="InterPro" id="IPR001647">
    <property type="entry name" value="HTH_TetR"/>
</dbReference>
<evidence type="ECO:0000256" key="2">
    <source>
        <dbReference type="ARBA" id="ARBA00023125"/>
    </source>
</evidence>
<name>A0A285SF10_9HYPH</name>
<feature type="DNA-binding region" description="H-T-H motif" evidence="4">
    <location>
        <begin position="49"/>
        <end position="68"/>
    </location>
</feature>
<dbReference type="EMBL" id="OBML01000005">
    <property type="protein sequence ID" value="SOC06341.1"/>
    <property type="molecule type" value="Genomic_DNA"/>
</dbReference>
<dbReference type="OrthoDB" id="8478851at2"/>
<evidence type="ECO:0000256" key="4">
    <source>
        <dbReference type="PROSITE-ProRule" id="PRU00335"/>
    </source>
</evidence>
<keyword evidence="1" id="KW-0805">Transcription regulation</keyword>